<dbReference type="Proteomes" id="UP000308549">
    <property type="component" value="Unassembled WGS sequence"/>
</dbReference>
<keyword evidence="8" id="KW-1185">Reference proteome</keyword>
<dbReference type="Gene3D" id="3.90.228.10">
    <property type="match status" value="1"/>
</dbReference>
<evidence type="ECO:0000313" key="8">
    <source>
        <dbReference type="Proteomes" id="UP000308549"/>
    </source>
</evidence>
<gene>
    <name evidence="7" type="ORF">B0A50_00291</name>
</gene>
<evidence type="ECO:0000256" key="1">
    <source>
        <dbReference type="ARBA" id="ARBA00022676"/>
    </source>
</evidence>
<evidence type="ECO:0000256" key="3">
    <source>
        <dbReference type="ARBA" id="ARBA00022695"/>
    </source>
</evidence>
<evidence type="ECO:0000259" key="6">
    <source>
        <dbReference type="PROSITE" id="PS50127"/>
    </source>
</evidence>
<dbReference type="Gene3D" id="3.10.110.10">
    <property type="entry name" value="Ubiquitin Conjugating Enzyme"/>
    <property type="match status" value="1"/>
</dbReference>
<reference evidence="7 8" key="1">
    <citation type="submission" date="2017-03" db="EMBL/GenBank/DDBJ databases">
        <title>Genomes of endolithic fungi from Antarctica.</title>
        <authorList>
            <person name="Coleine C."/>
            <person name="Masonjones S."/>
            <person name="Stajich J.E."/>
        </authorList>
    </citation>
    <scope>NUCLEOTIDE SEQUENCE [LARGE SCALE GENOMIC DNA]</scope>
    <source>
        <strain evidence="7 8">CCFEE 6315</strain>
    </source>
</reference>
<dbReference type="InterPro" id="IPR012317">
    <property type="entry name" value="Poly(ADP-ribose)pol_cat_dom"/>
</dbReference>
<dbReference type="GO" id="GO:0016779">
    <property type="term" value="F:nucleotidyltransferase activity"/>
    <property type="evidence" value="ECO:0007669"/>
    <property type="project" value="UniProtKB-KW"/>
</dbReference>
<protein>
    <recommendedName>
        <fullName evidence="6">UBC core domain-containing protein</fullName>
    </recommendedName>
</protein>
<evidence type="ECO:0000256" key="4">
    <source>
        <dbReference type="ARBA" id="ARBA00023027"/>
    </source>
</evidence>
<evidence type="ECO:0000256" key="2">
    <source>
        <dbReference type="ARBA" id="ARBA00022679"/>
    </source>
</evidence>
<comment type="caution">
    <text evidence="7">The sequence shown here is derived from an EMBL/GenBank/DDBJ whole genome shotgun (WGS) entry which is preliminary data.</text>
</comment>
<name>A0A4U0UFH3_9PEZI</name>
<feature type="domain" description="UBC core" evidence="6">
    <location>
        <begin position="1023"/>
        <end position="1203"/>
    </location>
</feature>
<dbReference type="InterPro" id="IPR000608">
    <property type="entry name" value="UBC"/>
</dbReference>
<accession>A0A4U0UFH3</accession>
<dbReference type="PROSITE" id="PS50127">
    <property type="entry name" value="UBC_2"/>
    <property type="match status" value="1"/>
</dbReference>
<feature type="compositionally biased region" description="Acidic residues" evidence="5">
    <location>
        <begin position="117"/>
        <end position="139"/>
    </location>
</feature>
<dbReference type="InterPro" id="IPR016135">
    <property type="entry name" value="UBQ-conjugating_enzyme/RWD"/>
</dbReference>
<sequence>MPRRQFIKDLQKTQSEALPLGVHDVEQGEDDGQFTFTFSGTPAAPFLEAVKITALVPDLDEYPKNHTYMLFSSDDAPQYIGAALNDVRGMSRKSVFELIDIVSARLARVTPDKDGDTEMPDSQTLDEDQLEDEDEDDIYDSDHEAFGGMGDPVPPTRQGPTTAGKVSAAGGAFRRRIRSDLRAAKQSGFKVGQLGLLLDGLNCYLTISIRASKLGISGAAMQAWQIRPNEYLILIIQYPNGYKTAEELQDLDSLRLAPNIGFRVCASKRYKPTLQEAIKAFTVIQKTEGRDSLAASTNSIPAPEAEPEEGGLRETFISKPLNGLLQERLVQILRYRGVGMGWQGAEEWFLEVASNGPSGADQVPDACFEPEPPNEALPPIVNDDHYLARAGKHGLERSFPLLAMQFLLRHFVRCTDFCLVCHRKLTTEVEAIKPYVCDQPLCLYQYMTLGFGPSIEHEILAQPYVVDLLISFCYASATGGKLKDYPDGLALMIPPINPAGSAAAAHGYYSQPNTAPLQQGQNSASADCNVYDVGFDKDRLELIFFEKPAQCPVRRGSWILLRTQSGLEGLEMHCRVADVNYYPTITLDPPIALAPLASVPDNVLAKASSTGTPKKAITPAPTPNWATASFQIYQQDFEELSKSEKCLAICKLLDTLPTVKAMQEYLAKKRPSDLKSWVERISPAALSLLRWIIASNRACIMQVDGDGASQTQDRMSGMNGYMQFRFAMGAPDKEQRFMTEVRKTTTRLTLAHPTIFAWHGSPLPNWHMIIREGLHYQNTDHGRAYGHGVYHAKDAMTSLGYAGRQYYPIDGNRAGQGAWPQSVLRISSALALNEIVNAPEEFVSCNPFYVVQHLDWIQTRYLFVQCVPLDERLKGCLDRESSPTSAHPQDPKRTPSGISNKKIVIPASAIKSGRGTGEDSSSGGRKLTKVSKWQSPFKRLKGSGGFSDPIAIEDDGSASDTTDTEDVELLIEEPEILVDEPRNDSSATSVMKPLEANDTDFIPGTLDYKTLPLMPTPTYAISNTTKRLLKELQNLQTVQQTTPTSSLGWSLDIPKTENVYQWLVQLHSFHLLNPTLPLVTDMRKTKLHSIVLEIRFNKDFPYTPPYIRVVRPRFQTFAQGGGGHIVAGGAMCMELLTNSGWSSVSSMESVLMQVRLAIASEPFARLDLRSKGDYGTGEAAEGYMRACRAHGWVVPEGFAEMAYGMGKGA</sequence>
<keyword evidence="4" id="KW-0520">NAD</keyword>
<evidence type="ECO:0000256" key="5">
    <source>
        <dbReference type="SAM" id="MobiDB-lite"/>
    </source>
</evidence>
<keyword evidence="3" id="KW-0548">Nucleotidyltransferase</keyword>
<dbReference type="GO" id="GO:0003950">
    <property type="term" value="F:NAD+ poly-ADP-ribosyltransferase activity"/>
    <property type="evidence" value="ECO:0007669"/>
    <property type="project" value="InterPro"/>
</dbReference>
<organism evidence="7 8">
    <name type="scientific">Salinomyces thailandicus</name>
    <dbReference type="NCBI Taxonomy" id="706561"/>
    <lineage>
        <taxon>Eukaryota</taxon>
        <taxon>Fungi</taxon>
        <taxon>Dikarya</taxon>
        <taxon>Ascomycota</taxon>
        <taxon>Pezizomycotina</taxon>
        <taxon>Dothideomycetes</taxon>
        <taxon>Dothideomycetidae</taxon>
        <taxon>Mycosphaerellales</taxon>
        <taxon>Teratosphaeriaceae</taxon>
        <taxon>Salinomyces</taxon>
    </lineage>
</organism>
<keyword evidence="1" id="KW-0328">Glycosyltransferase</keyword>
<keyword evidence="2" id="KW-0808">Transferase</keyword>
<evidence type="ECO:0000313" key="7">
    <source>
        <dbReference type="EMBL" id="TKA34311.1"/>
    </source>
</evidence>
<dbReference type="Pfam" id="PF00644">
    <property type="entry name" value="PARP"/>
    <property type="match status" value="1"/>
</dbReference>
<dbReference type="PANTHER" id="PTHR21328">
    <property type="entry name" value="POLY ADP-RIBOSE POLYMERASE FAMILY, MEMBER PARP"/>
    <property type="match status" value="1"/>
</dbReference>
<dbReference type="OrthoDB" id="109543at2759"/>
<feature type="region of interest" description="Disordered" evidence="5">
    <location>
        <begin position="111"/>
        <end position="166"/>
    </location>
</feature>
<dbReference type="SUPFAM" id="SSF56399">
    <property type="entry name" value="ADP-ribosylation"/>
    <property type="match status" value="1"/>
</dbReference>
<dbReference type="SUPFAM" id="SSF54495">
    <property type="entry name" value="UBC-like"/>
    <property type="match status" value="1"/>
</dbReference>
<proteinExistence type="predicted"/>
<dbReference type="InterPro" id="IPR051838">
    <property type="entry name" value="ARTD_PARP"/>
</dbReference>
<dbReference type="AlphaFoldDB" id="A0A4U0UFH3"/>
<dbReference type="EMBL" id="NAJL01000001">
    <property type="protein sequence ID" value="TKA34311.1"/>
    <property type="molecule type" value="Genomic_DNA"/>
</dbReference>
<feature type="region of interest" description="Disordered" evidence="5">
    <location>
        <begin position="878"/>
        <end position="929"/>
    </location>
</feature>
<dbReference type="CDD" id="cd23802">
    <property type="entry name" value="UBCc_UBE2Q"/>
    <property type="match status" value="1"/>
</dbReference>